<dbReference type="SUPFAM" id="SSF49899">
    <property type="entry name" value="Concanavalin A-like lectins/glucanases"/>
    <property type="match status" value="1"/>
</dbReference>
<dbReference type="Gene3D" id="2.60.120.200">
    <property type="match status" value="1"/>
</dbReference>
<sequence>MKFLSDYMKRKYAFILLVLFLVGLYPGALANAFPSGVPITIAQGTSALNIRDSFVAEDWNIGGNATIRDSIVRLTDNIASQVGYLFFRDSIHLNENLAFNAKFSFKIHDNYSLGADGMAFVIQSETNSSGSAGGGLGYSGISPSIAVEIDTWQNNGDPSESHLGVMVNGNTTDHREFYSTVPDIDVSNAIHTIWIDYDGTDLKVFMAQETDGNAPKPDAPVMSYGIVLTDIFTNTTDLFVGFTAATGGAASIHELHSVFFQSRYTEKGIQEPDNYVQAGAPSKPIDLSVTKYVGEELVVNPSEEGIYTFYGALDAVKPLASGTSFTIPSEMNTDGKVYYYSQTVEGRQSERGAITVKVTDRDGIFTSPLPKPYVSEMFVDEHLRLKLDGQENMDGATVTITDMMSGDLLEFEPIHGINGFYNPNSGVLTLSGNATVAQYEEALKSVKIRAEQLGISRQIAFTIGSSVYFDPTQHYYEYVTTDSNQSISWLEAKEAAEKRSYYGRQGYLATITSARENAFILEKTLGLGWIGGRDIERDLLTGEWLDENTKGDWRWVTGPEGFADRGKGLSFTTGYAPHIPWTFGPITPEKVSFDPEMDWYYRVDDVDGKRYTNWDNREPNNYNLSEYVLHIYNGTGKWNDFPLNSEVRGYVVEYGGLPTDRAEDLSVTDFKLIQMSSLGYAVTVEDGTGAGIYLPGDSVTLEAYTKSIGDEFKEWEVVEGDITLPNPTSHRTTFTMPTMPVKIRATYTYAPEHKLTVQGGTGSGDFTQHTVVEISAQEDVEAGKLFKEWKVVSGSVEIDTKLKTQRFTMPGNDLVLKAIYTYGVDVSGGSGSGRYTPGDTVTVTAYEVTDAGKEFDGFTLTPSSIEVEDFTQKTITFTMPEESVTVTRNTRSIPYNVMFDSQGGTPLAEMKVLFDALIVAPSAPTKAGYDFSGWYRDAGFETAWNFAYDKMPAADVILYAKWTPNADTDYAVLHYQEKVDGTGYDLFETEDLEGTTGGSVHAGAKTYTGFVFDEENPESVLTGTIEGDGSLVLKLYYDRVHYDYVFKNWNDEVIAEGNIPYGADVPVPGNPLRSGHTFTGWSQEIPEVMPAEPLTFKAVFSINSYTLTFNSNGGSSVNSITKNYGESVGTVEETTKEGYTFKGWSPTIPQYVPASNSTYEAQWEINRYRVSFEENGGTAVTDLLLDYNTFIEIVPVTTKAGYTFEGWYTEAALENKWDFEKDTIPAEHITLHAKWSANTNTKYVVNHYKEKLDGTYELEDQEEFTGITDTEITAPVKIYIGFSVDRTHEDEFATGIIDGSGTLELSLYYQRDSFEVVFKDWDGTVLKEVTLKYESGAKAPTGMTREGYTFTHWDEDFTKITEDLEVKAIYTINQYDVSFEENGGSEVLNLRQDFNTLIESNTATSRIGYTFEGWFTDAALETEWDFAVDKVPAQNITLYAKWSAKTDTVYKVKHYREALDGTYVEFEKEIKIGTTDTTGTAAANTYEGFTYLKDHEDEISSGNIRGDGSLVLELYYDRNEYRIIFRGFDGGVLVDDMMKYGESIELPEDPEKAGYIFKGWMKEVPETVPAKDESFESLWEITAAEEVRQKIEALPSLDEVGKEDGALLMEIKKLMDQLTEEELKYLKPEDIEKFQKSSTVYVEMSFTDEKTKVRVNAAENTYFDPNLKLVVEEVKLGALKDTADKNLLTIRKNKEILQVFDISLLLNNVEVQPDGIIRIYLPLSTELKNSYKDLEVIYVAEDGKITVMPSKVEGDYLVFETDHLSYYSIIGTKINALPSLGEETSSAALGFLLLAVGLCLYVSWRKRKTA</sequence>
<dbReference type="PANTHER" id="PTHR32401:SF48">
    <property type="entry name" value="LEGUME LECTIN DOMAIN-CONTAINING PROTEIN"/>
    <property type="match status" value="1"/>
</dbReference>
<gene>
    <name evidence="4" type="ORF">SAMN05421804_10533</name>
</gene>
<dbReference type="InterPro" id="IPR013378">
    <property type="entry name" value="InlB-like_B-rpt"/>
</dbReference>
<keyword evidence="2" id="KW-0812">Transmembrane</keyword>
<evidence type="ECO:0000259" key="3">
    <source>
        <dbReference type="PROSITE" id="PS50041"/>
    </source>
</evidence>
<evidence type="ECO:0000313" key="4">
    <source>
        <dbReference type="EMBL" id="SDI89069.1"/>
    </source>
</evidence>
<dbReference type="PROSITE" id="PS50041">
    <property type="entry name" value="C_TYPE_LECTIN_2"/>
    <property type="match status" value="1"/>
</dbReference>
<dbReference type="Pfam" id="PF18998">
    <property type="entry name" value="Flg_new_2"/>
    <property type="match status" value="3"/>
</dbReference>
<accession>A0A1G8P982</accession>
<keyword evidence="2" id="KW-1133">Transmembrane helix</keyword>
<name>A0A1G8P982_9CLOT</name>
<dbReference type="InterPro" id="IPR050258">
    <property type="entry name" value="Leguminous_Lectin"/>
</dbReference>
<dbReference type="InterPro" id="IPR042229">
    <property type="entry name" value="Listeria/Bacterioides_rpt_sf"/>
</dbReference>
<dbReference type="Pfam" id="PF00139">
    <property type="entry name" value="Lectin_legB"/>
    <property type="match status" value="1"/>
</dbReference>
<dbReference type="InterPro" id="IPR016186">
    <property type="entry name" value="C-type_lectin-like/link_sf"/>
</dbReference>
<reference evidence="4 5" key="1">
    <citation type="submission" date="2016-10" db="EMBL/GenBank/DDBJ databases">
        <authorList>
            <person name="de Groot N.N."/>
        </authorList>
    </citation>
    <scope>NUCLEOTIDE SEQUENCE [LARGE SCALE GENOMIC DNA]</scope>
    <source>
        <strain evidence="4 5">CGMCC 1.5058</strain>
    </source>
</reference>
<protein>
    <submittedName>
        <fullName evidence="4">Listeria/Bacterioides repeat-containing protein</fullName>
    </submittedName>
</protein>
<dbReference type="EMBL" id="FNDZ01000005">
    <property type="protein sequence ID" value="SDI89069.1"/>
    <property type="molecule type" value="Genomic_DNA"/>
</dbReference>
<keyword evidence="2" id="KW-0472">Membrane</keyword>
<dbReference type="GO" id="GO:0030313">
    <property type="term" value="C:cell envelope"/>
    <property type="evidence" value="ECO:0007669"/>
    <property type="project" value="UniProtKB-SubCell"/>
</dbReference>
<dbReference type="Proteomes" id="UP000183255">
    <property type="component" value="Unassembled WGS sequence"/>
</dbReference>
<dbReference type="InterPro" id="IPR016187">
    <property type="entry name" value="CTDL_fold"/>
</dbReference>
<comment type="subcellular location">
    <subcellularLocation>
        <location evidence="1">Cell envelope</location>
    </subcellularLocation>
</comment>
<evidence type="ECO:0000256" key="1">
    <source>
        <dbReference type="ARBA" id="ARBA00004196"/>
    </source>
</evidence>
<dbReference type="InterPro" id="IPR044060">
    <property type="entry name" value="Bacterial_rp_domain"/>
</dbReference>
<dbReference type="Gene3D" id="3.10.100.10">
    <property type="entry name" value="Mannose-Binding Protein A, subunit A"/>
    <property type="match status" value="1"/>
</dbReference>
<proteinExistence type="predicted"/>
<dbReference type="Gene3D" id="2.60.40.4270">
    <property type="entry name" value="Listeria-Bacteroides repeat domain"/>
    <property type="match status" value="5"/>
</dbReference>
<dbReference type="Pfam" id="PF09479">
    <property type="entry name" value="Flg_new"/>
    <property type="match status" value="7"/>
</dbReference>
<dbReference type="GO" id="GO:0030246">
    <property type="term" value="F:carbohydrate binding"/>
    <property type="evidence" value="ECO:0007669"/>
    <property type="project" value="InterPro"/>
</dbReference>
<feature type="transmembrane region" description="Helical" evidence="2">
    <location>
        <begin position="1787"/>
        <end position="1804"/>
    </location>
</feature>
<dbReference type="PANTHER" id="PTHR32401">
    <property type="entry name" value="CONCANAVALIN A-LIKE LECTIN FAMILY PROTEIN"/>
    <property type="match status" value="1"/>
</dbReference>
<evidence type="ECO:0000313" key="5">
    <source>
        <dbReference type="Proteomes" id="UP000183255"/>
    </source>
</evidence>
<dbReference type="InterPro" id="IPR001304">
    <property type="entry name" value="C-type_lectin-like"/>
</dbReference>
<dbReference type="RefSeq" id="WP_031576644.1">
    <property type="nucleotide sequence ID" value="NZ_FNDZ01000005.1"/>
</dbReference>
<dbReference type="InterPro" id="IPR056573">
    <property type="entry name" value="Lectin_L-type_dom"/>
</dbReference>
<evidence type="ECO:0000256" key="2">
    <source>
        <dbReference type="SAM" id="Phobius"/>
    </source>
</evidence>
<dbReference type="InterPro" id="IPR013320">
    <property type="entry name" value="ConA-like_dom_sf"/>
</dbReference>
<dbReference type="NCBIfam" id="TIGR02543">
    <property type="entry name" value="List_Bact_rpt"/>
    <property type="match status" value="3"/>
</dbReference>
<dbReference type="InterPro" id="IPR001220">
    <property type="entry name" value="Legume_lectin_dom"/>
</dbReference>
<dbReference type="SUPFAM" id="SSF56436">
    <property type="entry name" value="C-type lectin-like"/>
    <property type="match status" value="1"/>
</dbReference>
<dbReference type="CDD" id="cd01951">
    <property type="entry name" value="lectin_L-type"/>
    <property type="match status" value="1"/>
</dbReference>
<feature type="domain" description="C-type lectin" evidence="3">
    <location>
        <begin position="478"/>
        <end position="640"/>
    </location>
</feature>
<organism evidence="4 5">
    <name type="scientific">Proteiniclasticum ruminis</name>
    <dbReference type="NCBI Taxonomy" id="398199"/>
    <lineage>
        <taxon>Bacteria</taxon>
        <taxon>Bacillati</taxon>
        <taxon>Bacillota</taxon>
        <taxon>Clostridia</taxon>
        <taxon>Eubacteriales</taxon>
        <taxon>Clostridiaceae</taxon>
        <taxon>Proteiniclasticum</taxon>
    </lineage>
</organism>